<reference evidence="1" key="1">
    <citation type="submission" date="2021-01" db="EMBL/GenBank/DDBJ databases">
        <title>Genome sequence of strain Noviherbaspirillum sp. DKR-6.</title>
        <authorList>
            <person name="Chaudhary D.K."/>
        </authorList>
    </citation>
    <scope>NUCLEOTIDE SEQUENCE</scope>
    <source>
        <strain evidence="1">DKR-6</strain>
    </source>
</reference>
<accession>A0A934STX3</accession>
<protein>
    <submittedName>
        <fullName evidence="1">Uncharacterized protein</fullName>
    </submittedName>
</protein>
<dbReference type="Proteomes" id="UP000622890">
    <property type="component" value="Unassembled WGS sequence"/>
</dbReference>
<dbReference type="AlphaFoldDB" id="A0A934STX3"/>
<comment type="caution">
    <text evidence="1">The sequence shown here is derived from an EMBL/GenBank/DDBJ whole genome shotgun (WGS) entry which is preliminary data.</text>
</comment>
<dbReference type="EMBL" id="JAEPBG010000003">
    <property type="protein sequence ID" value="MBK4735126.1"/>
    <property type="molecule type" value="Genomic_DNA"/>
</dbReference>
<evidence type="ECO:0000313" key="1">
    <source>
        <dbReference type="EMBL" id="MBK4735126.1"/>
    </source>
</evidence>
<gene>
    <name evidence="1" type="ORF">JJB74_10940</name>
</gene>
<sequence>MLQSDKDWTAIGDMYASALSGVAEKLTAMEMAAFVAVGILARQHVVGDDAPGGQSVLDFLQRGAQISLF</sequence>
<organism evidence="1 2">
    <name type="scientific">Noviherbaspirillum pedocola</name>
    <dbReference type="NCBI Taxonomy" id="2801341"/>
    <lineage>
        <taxon>Bacteria</taxon>
        <taxon>Pseudomonadati</taxon>
        <taxon>Pseudomonadota</taxon>
        <taxon>Betaproteobacteria</taxon>
        <taxon>Burkholderiales</taxon>
        <taxon>Oxalobacteraceae</taxon>
        <taxon>Noviherbaspirillum</taxon>
    </lineage>
</organism>
<evidence type="ECO:0000313" key="2">
    <source>
        <dbReference type="Proteomes" id="UP000622890"/>
    </source>
</evidence>
<name>A0A934STX3_9BURK</name>
<keyword evidence="2" id="KW-1185">Reference proteome</keyword>
<proteinExistence type="predicted"/>
<dbReference type="RefSeq" id="WP_200591879.1">
    <property type="nucleotide sequence ID" value="NZ_JAEPBG010000003.1"/>
</dbReference>